<dbReference type="RefSeq" id="WP_225237762.1">
    <property type="nucleotide sequence ID" value="NZ_JAHYBX010000001.1"/>
</dbReference>
<evidence type="ECO:0000313" key="2">
    <source>
        <dbReference type="EMBL" id="MCA1855413.1"/>
    </source>
</evidence>
<gene>
    <name evidence="2" type="ORF">LE190_05675</name>
</gene>
<reference evidence="2 3" key="1">
    <citation type="submission" date="2021-07" db="EMBL/GenBank/DDBJ databases">
        <title>Characterization of Violacein-producing bacteria and related species.</title>
        <authorList>
            <person name="Wilson H.S."/>
            <person name="De Leon M.E."/>
        </authorList>
    </citation>
    <scope>NUCLEOTIDE SEQUENCE [LARGE SCALE GENOMIC DNA]</scope>
    <source>
        <strain evidence="2 3">HSC-2F05</strain>
    </source>
</reference>
<dbReference type="InterPro" id="IPR012902">
    <property type="entry name" value="N_methyl_site"/>
</dbReference>
<dbReference type="InterPro" id="IPR031982">
    <property type="entry name" value="PilE-like"/>
</dbReference>
<dbReference type="NCBIfam" id="TIGR02532">
    <property type="entry name" value="IV_pilin_GFxxxE"/>
    <property type="match status" value="1"/>
</dbReference>
<dbReference type="Pfam" id="PF16732">
    <property type="entry name" value="ComP_DUS"/>
    <property type="match status" value="1"/>
</dbReference>
<keyword evidence="1" id="KW-0812">Transmembrane</keyword>
<protein>
    <submittedName>
        <fullName evidence="2">Prepilin-type N-terminal cleavage/methylation domain-containing protein</fullName>
    </submittedName>
</protein>
<proteinExistence type="predicted"/>
<keyword evidence="3" id="KW-1185">Reference proteome</keyword>
<dbReference type="Gene3D" id="3.30.700.10">
    <property type="entry name" value="Glycoprotein, Type 4 Pilin"/>
    <property type="match status" value="1"/>
</dbReference>
<feature type="transmembrane region" description="Helical" evidence="1">
    <location>
        <begin position="6"/>
        <end position="28"/>
    </location>
</feature>
<organism evidence="2 3">
    <name type="scientific">Massilia hydrophila</name>
    <dbReference type="NCBI Taxonomy" id="3044279"/>
    <lineage>
        <taxon>Bacteria</taxon>
        <taxon>Pseudomonadati</taxon>
        <taxon>Pseudomonadota</taxon>
        <taxon>Betaproteobacteria</taxon>
        <taxon>Burkholderiales</taxon>
        <taxon>Oxalobacteraceae</taxon>
        <taxon>Telluria group</taxon>
        <taxon>Massilia</taxon>
    </lineage>
</organism>
<sequence>MHKRQAGFSLIEIIVAVAIIGILTAIALPSYNGYVMRARLTEAFTGLAGAQPLMEQHWANERSYEIEDDDTRARLLPKESDSFSFELSEASASAYLLTATGKGAADGFVFTIDQNGQRATTGVPEGWTAQDDCWVDRKEGTCAE</sequence>
<accession>A0ABS7Y6U9</accession>
<dbReference type="Proteomes" id="UP001198602">
    <property type="component" value="Unassembled WGS sequence"/>
</dbReference>
<evidence type="ECO:0000256" key="1">
    <source>
        <dbReference type="SAM" id="Phobius"/>
    </source>
</evidence>
<dbReference type="Pfam" id="PF07963">
    <property type="entry name" value="N_methyl"/>
    <property type="match status" value="1"/>
</dbReference>
<keyword evidence="1" id="KW-1133">Transmembrane helix</keyword>
<evidence type="ECO:0000313" key="3">
    <source>
        <dbReference type="Proteomes" id="UP001198602"/>
    </source>
</evidence>
<comment type="caution">
    <text evidence="2">The sequence shown here is derived from an EMBL/GenBank/DDBJ whole genome shotgun (WGS) entry which is preliminary data.</text>
</comment>
<keyword evidence="1" id="KW-0472">Membrane</keyword>
<name>A0ABS7Y6U9_9BURK</name>
<dbReference type="InterPro" id="IPR045584">
    <property type="entry name" value="Pilin-like"/>
</dbReference>
<dbReference type="PROSITE" id="PS00409">
    <property type="entry name" value="PROKAR_NTER_METHYL"/>
    <property type="match status" value="1"/>
</dbReference>
<dbReference type="EMBL" id="JAHYBX010000001">
    <property type="protein sequence ID" value="MCA1855413.1"/>
    <property type="molecule type" value="Genomic_DNA"/>
</dbReference>
<dbReference type="SUPFAM" id="SSF54523">
    <property type="entry name" value="Pili subunits"/>
    <property type="match status" value="1"/>
</dbReference>